<reference evidence="5" key="1">
    <citation type="submission" date="2012-12" db="EMBL/GenBank/DDBJ databases">
        <authorList>
            <person name="Hellsten U."/>
            <person name="Grimwood J."/>
            <person name="Chapman J.A."/>
            <person name="Shapiro H."/>
            <person name="Aerts A."/>
            <person name="Otillar R.P."/>
            <person name="Terry A.Y."/>
            <person name="Boore J.L."/>
            <person name="Simakov O."/>
            <person name="Marletaz F."/>
            <person name="Cho S.-J."/>
            <person name="Edsinger-Gonzales E."/>
            <person name="Havlak P."/>
            <person name="Kuo D.-H."/>
            <person name="Larsson T."/>
            <person name="Lv J."/>
            <person name="Arendt D."/>
            <person name="Savage R."/>
            <person name="Osoegawa K."/>
            <person name="de Jong P."/>
            <person name="Lindberg D.R."/>
            <person name="Seaver E.C."/>
            <person name="Weisblat D.A."/>
            <person name="Putnam N.H."/>
            <person name="Grigoriev I.V."/>
            <person name="Rokhsar D.S."/>
        </authorList>
    </citation>
    <scope>NUCLEOTIDE SEQUENCE</scope>
</reference>
<dbReference type="EMBL" id="KB097510">
    <property type="protein sequence ID" value="ESN95728.1"/>
    <property type="molecule type" value="Genomic_DNA"/>
</dbReference>
<accession>T1FEC6</accession>
<evidence type="ECO:0000259" key="2">
    <source>
        <dbReference type="Pfam" id="PF00024"/>
    </source>
</evidence>
<proteinExistence type="predicted"/>
<keyword evidence="1" id="KW-0732">Signal</keyword>
<gene>
    <name evidence="4" type="primary">20207175</name>
    <name evidence="3" type="ORF">HELRODRAFT_179201</name>
</gene>
<dbReference type="KEGG" id="hro:HELRODRAFT_179201"/>
<reference evidence="4" key="3">
    <citation type="submission" date="2015-06" db="UniProtKB">
        <authorList>
            <consortium name="EnsemblMetazoa"/>
        </authorList>
    </citation>
    <scope>IDENTIFICATION</scope>
</reference>
<dbReference type="CTD" id="20207175"/>
<organism evidence="4 5">
    <name type="scientific">Helobdella robusta</name>
    <name type="common">Californian leech</name>
    <dbReference type="NCBI Taxonomy" id="6412"/>
    <lineage>
        <taxon>Eukaryota</taxon>
        <taxon>Metazoa</taxon>
        <taxon>Spiralia</taxon>
        <taxon>Lophotrochozoa</taxon>
        <taxon>Annelida</taxon>
        <taxon>Clitellata</taxon>
        <taxon>Hirudinea</taxon>
        <taxon>Rhynchobdellida</taxon>
        <taxon>Glossiphoniidae</taxon>
        <taxon>Helobdella</taxon>
    </lineage>
</organism>
<dbReference type="InParanoid" id="T1FEC6"/>
<evidence type="ECO:0000313" key="5">
    <source>
        <dbReference type="Proteomes" id="UP000015101"/>
    </source>
</evidence>
<protein>
    <recommendedName>
        <fullName evidence="2">Apple domain-containing protein</fullName>
    </recommendedName>
</protein>
<evidence type="ECO:0000313" key="3">
    <source>
        <dbReference type="EMBL" id="ESN95728.1"/>
    </source>
</evidence>
<dbReference type="InterPro" id="IPR051941">
    <property type="entry name" value="BG_Antigen-Binding_Lectin"/>
</dbReference>
<dbReference type="AlphaFoldDB" id="T1FEC6"/>
<dbReference type="OrthoDB" id="5945446at2759"/>
<dbReference type="PANTHER" id="PTHR45713:SF6">
    <property type="entry name" value="F5_8 TYPE C DOMAIN-CONTAINING PROTEIN"/>
    <property type="match status" value="1"/>
</dbReference>
<evidence type="ECO:0000256" key="1">
    <source>
        <dbReference type="SAM" id="SignalP"/>
    </source>
</evidence>
<dbReference type="GeneID" id="20207175"/>
<dbReference type="HOGENOM" id="CLU_070429_0_0_1"/>
<sequence>MFKGSPVILVLSLSLAFYVNNKAQNLAFNKTATCSSFFRHPINPVVKLLVDGNRNPDFWAGHCFHGGDPAGGPNWAVVDLAGLYYVDVVYMFTRNMFTPPLDYFLIGLTSSSPGSNIIRGTYPLCGQYKYKAVASARLTLKCNAKLAPYRYVIAQQPADGYGWFSSCEMEVYAAKNLNSKIWKGYTNMRLTGNNSLVMTAKYEMICLLKCIPDKCDSFNFHSTDATCELNKHINGYNLSYLSSSPNWSFFEIQYA</sequence>
<dbReference type="eggNOG" id="ENOG502TKQC">
    <property type="taxonomic scope" value="Eukaryota"/>
</dbReference>
<dbReference type="EnsemblMetazoa" id="HelroT179201">
    <property type="protein sequence ID" value="HelroP179201"/>
    <property type="gene ID" value="HelroG179201"/>
</dbReference>
<feature type="domain" description="Apple" evidence="2">
    <location>
        <begin position="185"/>
        <end position="253"/>
    </location>
</feature>
<dbReference type="PANTHER" id="PTHR45713">
    <property type="entry name" value="FTP DOMAIN-CONTAINING PROTEIN"/>
    <property type="match status" value="1"/>
</dbReference>
<dbReference type="EMBL" id="AMQM01006774">
    <property type="status" value="NOT_ANNOTATED_CDS"/>
    <property type="molecule type" value="Genomic_DNA"/>
</dbReference>
<dbReference type="Proteomes" id="UP000015101">
    <property type="component" value="Unassembled WGS sequence"/>
</dbReference>
<feature type="signal peptide" evidence="1">
    <location>
        <begin position="1"/>
        <end position="23"/>
    </location>
</feature>
<evidence type="ECO:0000313" key="4">
    <source>
        <dbReference type="EnsemblMetazoa" id="HelroP179201"/>
    </source>
</evidence>
<keyword evidence="5" id="KW-1185">Reference proteome</keyword>
<dbReference type="InterPro" id="IPR003609">
    <property type="entry name" value="Pan_app"/>
</dbReference>
<dbReference type="RefSeq" id="XP_009026285.1">
    <property type="nucleotide sequence ID" value="XM_009028037.1"/>
</dbReference>
<name>T1FEC6_HELRO</name>
<dbReference type="InterPro" id="IPR008979">
    <property type="entry name" value="Galactose-bd-like_sf"/>
</dbReference>
<feature type="chain" id="PRO_5010980519" description="Apple domain-containing protein" evidence="1">
    <location>
        <begin position="24"/>
        <end position="255"/>
    </location>
</feature>
<dbReference type="SUPFAM" id="SSF49785">
    <property type="entry name" value="Galactose-binding domain-like"/>
    <property type="match status" value="1"/>
</dbReference>
<dbReference type="Gene3D" id="2.60.120.260">
    <property type="entry name" value="Galactose-binding domain-like"/>
    <property type="match status" value="1"/>
</dbReference>
<dbReference type="EMBL" id="AMQM01006775">
    <property type="status" value="NOT_ANNOTATED_CDS"/>
    <property type="molecule type" value="Genomic_DNA"/>
</dbReference>
<reference evidence="3 5" key="2">
    <citation type="journal article" date="2013" name="Nature">
        <title>Insights into bilaterian evolution from three spiralian genomes.</title>
        <authorList>
            <person name="Simakov O."/>
            <person name="Marletaz F."/>
            <person name="Cho S.J."/>
            <person name="Edsinger-Gonzales E."/>
            <person name="Havlak P."/>
            <person name="Hellsten U."/>
            <person name="Kuo D.H."/>
            <person name="Larsson T."/>
            <person name="Lv J."/>
            <person name="Arendt D."/>
            <person name="Savage R."/>
            <person name="Osoegawa K."/>
            <person name="de Jong P."/>
            <person name="Grimwood J."/>
            <person name="Chapman J.A."/>
            <person name="Shapiro H."/>
            <person name="Aerts A."/>
            <person name="Otillar R.P."/>
            <person name="Terry A.Y."/>
            <person name="Boore J.L."/>
            <person name="Grigoriev I.V."/>
            <person name="Lindberg D.R."/>
            <person name="Seaver E.C."/>
            <person name="Weisblat D.A."/>
            <person name="Putnam N.H."/>
            <person name="Rokhsar D.S."/>
        </authorList>
    </citation>
    <scope>NUCLEOTIDE SEQUENCE</scope>
</reference>
<dbReference type="Pfam" id="PF00024">
    <property type="entry name" value="PAN_1"/>
    <property type="match status" value="1"/>
</dbReference>